<evidence type="ECO:0000256" key="2">
    <source>
        <dbReference type="ARBA" id="ARBA00022777"/>
    </source>
</evidence>
<name>A0A4R6T9J7_9BACT</name>
<keyword evidence="4" id="KW-0472">Membrane</keyword>
<keyword evidence="1" id="KW-0808">Transferase</keyword>
<evidence type="ECO:0000259" key="5">
    <source>
        <dbReference type="PROSITE" id="PS50109"/>
    </source>
</evidence>
<dbReference type="SMART" id="SM00387">
    <property type="entry name" value="HATPase_c"/>
    <property type="match status" value="1"/>
</dbReference>
<evidence type="ECO:0000313" key="7">
    <source>
        <dbReference type="Proteomes" id="UP000294535"/>
    </source>
</evidence>
<sequence length="672" mass="76483">MSGRINFLSLVFALLFILPVNAQKINEDSLRKVIDSSVLDTVRVDAMLTLANYLLRHKQDEKAGLPLLNEAFSLASNAKLPNHLARYYLIYSNYLYMQNDWAGSIENLKKMQEVAKEIPDAAQREDAIMKSTNNLAGIHYFNGDFIGALEYHLKALEQVEQLPHNADSKATLYVNIASDYRLLNLYGKSYEYVSKITPMLSEMSDVLKVPYFYELFQSQINTGRGEEAFQTLQVIKNGFDTFDLNEGQMQDLRIQFHEQSGIYEMVITKNYQEALRQFELWNKASQEANADYSIVESSFNLGTALDSLHQYERAIPVLRQAYNQAIEFELAEFALKSAKLLAKIYSRVNQDSEGLKFATRAIHLNDSIISSEKLKELNFLEAKYQAKMKEEQIAKLNLLNAEKELEVVKRNRMILAISIGGSLGLILLGLFYRNAKQKQIIAEKDQKIQEDQIKFLERQQQVISLQSMINGQETERTRIAKDLHDGLGGLFSTIKMHFSTLQHEQPNLKTEPLFSKSYDMVNTASEEVRRIAHNMMPEVLIKMGLVQATRELCNSISAGKLLQVSLQPYGMEQRLSPSTEVMLFRILQELLNNIIKHSEATEAIIQFNREGNRLSVTVEDNGRGFSLAESDTKPHAGLSSVESRVNYLNGKISIDSQKEVGTTVMMDFLINE</sequence>
<evidence type="ECO:0000256" key="4">
    <source>
        <dbReference type="SAM" id="Phobius"/>
    </source>
</evidence>
<dbReference type="GO" id="GO:0046983">
    <property type="term" value="F:protein dimerization activity"/>
    <property type="evidence" value="ECO:0007669"/>
    <property type="project" value="InterPro"/>
</dbReference>
<evidence type="ECO:0000256" key="1">
    <source>
        <dbReference type="ARBA" id="ARBA00022679"/>
    </source>
</evidence>
<dbReference type="OrthoDB" id="9760839at2"/>
<feature type="transmembrane region" description="Helical" evidence="4">
    <location>
        <begin position="413"/>
        <end position="432"/>
    </location>
</feature>
<dbReference type="InterPro" id="IPR050482">
    <property type="entry name" value="Sensor_HK_TwoCompSys"/>
</dbReference>
<dbReference type="SUPFAM" id="SSF55874">
    <property type="entry name" value="ATPase domain of HSP90 chaperone/DNA topoisomerase II/histidine kinase"/>
    <property type="match status" value="1"/>
</dbReference>
<dbReference type="GO" id="GO:0016020">
    <property type="term" value="C:membrane"/>
    <property type="evidence" value="ECO:0007669"/>
    <property type="project" value="InterPro"/>
</dbReference>
<dbReference type="GO" id="GO:0000155">
    <property type="term" value="F:phosphorelay sensor kinase activity"/>
    <property type="evidence" value="ECO:0007669"/>
    <property type="project" value="InterPro"/>
</dbReference>
<dbReference type="RefSeq" id="WP_133551444.1">
    <property type="nucleotide sequence ID" value="NZ_SNYF01000005.1"/>
</dbReference>
<dbReference type="Pfam" id="PF07730">
    <property type="entry name" value="HisKA_3"/>
    <property type="match status" value="1"/>
</dbReference>
<accession>A0A4R6T9J7</accession>
<dbReference type="SMART" id="SM00028">
    <property type="entry name" value="TPR"/>
    <property type="match status" value="4"/>
</dbReference>
<keyword evidence="4" id="KW-0812">Transmembrane</keyword>
<protein>
    <submittedName>
        <fullName evidence="6">Tetratricopeptide repeat protein</fullName>
    </submittedName>
</protein>
<dbReference type="EMBL" id="SNYF01000005">
    <property type="protein sequence ID" value="TDQ18215.1"/>
    <property type="molecule type" value="Genomic_DNA"/>
</dbReference>
<dbReference type="InterPro" id="IPR011990">
    <property type="entry name" value="TPR-like_helical_dom_sf"/>
</dbReference>
<dbReference type="Pfam" id="PF02518">
    <property type="entry name" value="HATPase_c"/>
    <property type="match status" value="1"/>
</dbReference>
<dbReference type="PANTHER" id="PTHR24421">
    <property type="entry name" value="NITRATE/NITRITE SENSOR PROTEIN NARX-RELATED"/>
    <property type="match status" value="1"/>
</dbReference>
<reference evidence="6 7" key="1">
    <citation type="submission" date="2019-03" db="EMBL/GenBank/DDBJ databases">
        <title>Genomic Encyclopedia of Type Strains, Phase III (KMG-III): the genomes of soil and plant-associated and newly described type strains.</title>
        <authorList>
            <person name="Whitman W."/>
        </authorList>
    </citation>
    <scope>NUCLEOTIDE SEQUENCE [LARGE SCALE GENOMIC DNA]</scope>
    <source>
        <strain evidence="6 7">CECT 8446</strain>
    </source>
</reference>
<evidence type="ECO:0000313" key="6">
    <source>
        <dbReference type="EMBL" id="TDQ18215.1"/>
    </source>
</evidence>
<dbReference type="SUPFAM" id="SSF48452">
    <property type="entry name" value="TPR-like"/>
    <property type="match status" value="2"/>
</dbReference>
<dbReference type="PROSITE" id="PS50109">
    <property type="entry name" value="HIS_KIN"/>
    <property type="match status" value="1"/>
</dbReference>
<dbReference type="AlphaFoldDB" id="A0A4R6T9J7"/>
<dbReference type="InterPro" id="IPR005467">
    <property type="entry name" value="His_kinase_dom"/>
</dbReference>
<dbReference type="InterPro" id="IPR011712">
    <property type="entry name" value="Sig_transdc_His_kin_sub3_dim/P"/>
</dbReference>
<organism evidence="6 7">
    <name type="scientific">Algoriphagus boseongensis</name>
    <dbReference type="NCBI Taxonomy" id="1442587"/>
    <lineage>
        <taxon>Bacteria</taxon>
        <taxon>Pseudomonadati</taxon>
        <taxon>Bacteroidota</taxon>
        <taxon>Cytophagia</taxon>
        <taxon>Cytophagales</taxon>
        <taxon>Cyclobacteriaceae</taxon>
        <taxon>Algoriphagus</taxon>
    </lineage>
</organism>
<comment type="caution">
    <text evidence="6">The sequence shown here is derived from an EMBL/GenBank/DDBJ whole genome shotgun (WGS) entry which is preliminary data.</text>
</comment>
<dbReference type="Gene3D" id="3.30.565.10">
    <property type="entry name" value="Histidine kinase-like ATPase, C-terminal domain"/>
    <property type="match status" value="1"/>
</dbReference>
<evidence type="ECO:0000256" key="3">
    <source>
        <dbReference type="ARBA" id="ARBA00023012"/>
    </source>
</evidence>
<keyword evidence="7" id="KW-1185">Reference proteome</keyword>
<keyword evidence="2" id="KW-0418">Kinase</keyword>
<dbReference type="Gene3D" id="1.20.5.1930">
    <property type="match status" value="1"/>
</dbReference>
<feature type="domain" description="Histidine kinase" evidence="5">
    <location>
        <begin position="478"/>
        <end position="672"/>
    </location>
</feature>
<proteinExistence type="predicted"/>
<keyword evidence="3" id="KW-0902">Two-component regulatory system</keyword>
<dbReference type="Gene3D" id="1.25.40.10">
    <property type="entry name" value="Tetratricopeptide repeat domain"/>
    <property type="match status" value="2"/>
</dbReference>
<dbReference type="InterPro" id="IPR036890">
    <property type="entry name" value="HATPase_C_sf"/>
</dbReference>
<dbReference type="CDD" id="cd16917">
    <property type="entry name" value="HATPase_UhpB-NarQ-NarX-like"/>
    <property type="match status" value="1"/>
</dbReference>
<dbReference type="Proteomes" id="UP000294535">
    <property type="component" value="Unassembled WGS sequence"/>
</dbReference>
<dbReference type="InterPro" id="IPR003594">
    <property type="entry name" value="HATPase_dom"/>
</dbReference>
<gene>
    <name evidence="6" type="ORF">DFQ04_0013</name>
</gene>
<dbReference type="InterPro" id="IPR019734">
    <property type="entry name" value="TPR_rpt"/>
</dbReference>
<keyword evidence="4" id="KW-1133">Transmembrane helix</keyword>